<dbReference type="Proteomes" id="UP000799429">
    <property type="component" value="Unassembled WGS sequence"/>
</dbReference>
<evidence type="ECO:0000313" key="1">
    <source>
        <dbReference type="EMBL" id="KAF2838800.1"/>
    </source>
</evidence>
<name>A0A9P4VQX3_9PEZI</name>
<evidence type="ECO:0000313" key="2">
    <source>
        <dbReference type="Proteomes" id="UP000799429"/>
    </source>
</evidence>
<accession>A0A9P4VQX3</accession>
<proteinExistence type="predicted"/>
<keyword evidence="2" id="KW-1185">Reference proteome</keyword>
<gene>
    <name evidence="1" type="ORF">M501DRAFT_917606</name>
</gene>
<dbReference type="EMBL" id="MU006096">
    <property type="protein sequence ID" value="KAF2838800.1"/>
    <property type="molecule type" value="Genomic_DNA"/>
</dbReference>
<sequence length="138" mass="15014">SSSQSQNRIYDSIRYPNDLHTLLALHASFRRSLLTLWLHTHDTSSLRASSLLRSLLTDGVGETHGGVGYVEVQLDAPTIEDLGVVFRINEIPTLMAFSRGEAQFGSRVETSGKGGLGDRAFLSGWVEREAARRGEGGG</sequence>
<organism evidence="1 2">
    <name type="scientific">Patellaria atrata CBS 101060</name>
    <dbReference type="NCBI Taxonomy" id="1346257"/>
    <lineage>
        <taxon>Eukaryota</taxon>
        <taxon>Fungi</taxon>
        <taxon>Dikarya</taxon>
        <taxon>Ascomycota</taxon>
        <taxon>Pezizomycotina</taxon>
        <taxon>Dothideomycetes</taxon>
        <taxon>Dothideomycetes incertae sedis</taxon>
        <taxon>Patellariales</taxon>
        <taxon>Patellariaceae</taxon>
        <taxon>Patellaria</taxon>
    </lineage>
</organism>
<reference evidence="1" key="1">
    <citation type="journal article" date="2020" name="Stud. Mycol.">
        <title>101 Dothideomycetes genomes: a test case for predicting lifestyles and emergence of pathogens.</title>
        <authorList>
            <person name="Haridas S."/>
            <person name="Albert R."/>
            <person name="Binder M."/>
            <person name="Bloem J."/>
            <person name="Labutti K."/>
            <person name="Salamov A."/>
            <person name="Andreopoulos B."/>
            <person name="Baker S."/>
            <person name="Barry K."/>
            <person name="Bills G."/>
            <person name="Bluhm B."/>
            <person name="Cannon C."/>
            <person name="Castanera R."/>
            <person name="Culley D."/>
            <person name="Daum C."/>
            <person name="Ezra D."/>
            <person name="Gonzalez J."/>
            <person name="Henrissat B."/>
            <person name="Kuo A."/>
            <person name="Liang C."/>
            <person name="Lipzen A."/>
            <person name="Lutzoni F."/>
            <person name="Magnuson J."/>
            <person name="Mondo S."/>
            <person name="Nolan M."/>
            <person name="Ohm R."/>
            <person name="Pangilinan J."/>
            <person name="Park H.-J."/>
            <person name="Ramirez L."/>
            <person name="Alfaro M."/>
            <person name="Sun H."/>
            <person name="Tritt A."/>
            <person name="Yoshinaga Y."/>
            <person name="Zwiers L.-H."/>
            <person name="Turgeon B."/>
            <person name="Goodwin S."/>
            <person name="Spatafora J."/>
            <person name="Crous P."/>
            <person name="Grigoriev I."/>
        </authorList>
    </citation>
    <scope>NUCLEOTIDE SEQUENCE</scope>
    <source>
        <strain evidence="1">CBS 101060</strain>
    </source>
</reference>
<protein>
    <recommendedName>
        <fullName evidence="3">Thioredoxin domain-containing protein</fullName>
    </recommendedName>
</protein>
<dbReference type="OrthoDB" id="19690at2759"/>
<feature type="non-terminal residue" evidence="1">
    <location>
        <position position="1"/>
    </location>
</feature>
<feature type="non-terminal residue" evidence="1">
    <location>
        <position position="138"/>
    </location>
</feature>
<evidence type="ECO:0008006" key="3">
    <source>
        <dbReference type="Google" id="ProtNLM"/>
    </source>
</evidence>
<comment type="caution">
    <text evidence="1">The sequence shown here is derived from an EMBL/GenBank/DDBJ whole genome shotgun (WGS) entry which is preliminary data.</text>
</comment>
<dbReference type="AlphaFoldDB" id="A0A9P4VQX3"/>